<evidence type="ECO:0000256" key="1">
    <source>
        <dbReference type="ARBA" id="ARBA00008791"/>
    </source>
</evidence>
<dbReference type="Proteomes" id="UP001056386">
    <property type="component" value="Chromosome 2"/>
</dbReference>
<gene>
    <name evidence="3" type="ORF">I6H06_06145</name>
    <name evidence="4" type="ORF">NFI99_10585</name>
</gene>
<dbReference type="PANTHER" id="PTHR46268">
    <property type="entry name" value="STRESS RESPONSE PROTEIN NHAX"/>
    <property type="match status" value="1"/>
</dbReference>
<name>A0AAQ0BPN7_BURGL</name>
<evidence type="ECO:0000259" key="2">
    <source>
        <dbReference type="Pfam" id="PF00582"/>
    </source>
</evidence>
<dbReference type="PANTHER" id="PTHR46268:SF6">
    <property type="entry name" value="UNIVERSAL STRESS PROTEIN UP12"/>
    <property type="match status" value="1"/>
</dbReference>
<protein>
    <submittedName>
        <fullName evidence="3">Universal stress protein</fullName>
    </submittedName>
</protein>
<dbReference type="EMBL" id="CP065600">
    <property type="protein sequence ID" value="QPQ89243.1"/>
    <property type="molecule type" value="Genomic_DNA"/>
</dbReference>
<dbReference type="PRINTS" id="PR01438">
    <property type="entry name" value="UNVRSLSTRESS"/>
</dbReference>
<dbReference type="GeneID" id="45693944"/>
<dbReference type="AlphaFoldDB" id="A0AAQ0BPN7"/>
<sequence>MYRTIMAAVDGSECSTRALDEAIRMARLTQGRVFAVHVIDKAQVFLYAGCDDPAGTLAGLREAGRRILERAREALREAGADGEALAIETHDVGEDVPSCLQREAVALGAELVVMGTHGRRGLARAVLGSVAERFVRQATLPVMVARDARGRDGIDDDTPERP</sequence>
<dbReference type="InterPro" id="IPR006016">
    <property type="entry name" value="UspA"/>
</dbReference>
<dbReference type="SUPFAM" id="SSF52402">
    <property type="entry name" value="Adenine nucleotide alpha hydrolases-like"/>
    <property type="match status" value="1"/>
</dbReference>
<dbReference type="InterPro" id="IPR014729">
    <property type="entry name" value="Rossmann-like_a/b/a_fold"/>
</dbReference>
<organism evidence="3 5">
    <name type="scientific">Burkholderia glumae</name>
    <name type="common">Pseudomonas glumae</name>
    <dbReference type="NCBI Taxonomy" id="337"/>
    <lineage>
        <taxon>Bacteria</taxon>
        <taxon>Pseudomonadati</taxon>
        <taxon>Pseudomonadota</taxon>
        <taxon>Betaproteobacteria</taxon>
        <taxon>Burkholderiales</taxon>
        <taxon>Burkholderiaceae</taxon>
        <taxon>Burkholderia</taxon>
    </lineage>
</organism>
<evidence type="ECO:0000313" key="4">
    <source>
        <dbReference type="EMBL" id="USS42629.1"/>
    </source>
</evidence>
<dbReference type="RefSeq" id="WP_015878031.1">
    <property type="nucleotide sequence ID" value="NZ_CP021075.1"/>
</dbReference>
<keyword evidence="6" id="KW-1185">Reference proteome</keyword>
<comment type="similarity">
    <text evidence="1">Belongs to the universal stress protein A family.</text>
</comment>
<dbReference type="Proteomes" id="UP000594892">
    <property type="component" value="Chromosome 1"/>
</dbReference>
<dbReference type="CDD" id="cd00293">
    <property type="entry name" value="USP-like"/>
    <property type="match status" value="1"/>
</dbReference>
<evidence type="ECO:0000313" key="6">
    <source>
        <dbReference type="Proteomes" id="UP001056386"/>
    </source>
</evidence>
<reference evidence="4" key="2">
    <citation type="submission" date="2022-06" db="EMBL/GenBank/DDBJ databases">
        <title>Draft genome sequence of Burkholderia glumae strain GR20004 isolated from rice panicle showing bacterial panicle blight.</title>
        <authorList>
            <person name="Choi S.Y."/>
            <person name="Lee Y.H."/>
        </authorList>
    </citation>
    <scope>NUCLEOTIDE SEQUENCE</scope>
    <source>
        <strain evidence="4">GR20004</strain>
    </source>
</reference>
<proteinExistence type="inferred from homology"/>
<evidence type="ECO:0000313" key="5">
    <source>
        <dbReference type="Proteomes" id="UP000594892"/>
    </source>
</evidence>
<dbReference type="Pfam" id="PF00582">
    <property type="entry name" value="Usp"/>
    <property type="match status" value="1"/>
</dbReference>
<reference evidence="3 5" key="1">
    <citation type="submission" date="2020-12" db="EMBL/GenBank/DDBJ databases">
        <title>FDA dAtabase for Regulatory Grade micrObial Sequences (FDA-ARGOS): Supporting development and validation of Infectious Disease Dx tests.</title>
        <authorList>
            <person name="Minogue T."/>
            <person name="Wolcott M."/>
            <person name="Wasieloski L."/>
            <person name="Aguilar W."/>
            <person name="Moore D."/>
            <person name="Jaissle J."/>
            <person name="Tallon L."/>
            <person name="Sadzewicz L."/>
            <person name="Zhao X."/>
            <person name="Boylan J."/>
            <person name="Ott S."/>
            <person name="Bowen H."/>
            <person name="Vavikolanu K."/>
            <person name="Mehta A."/>
            <person name="Aluvathingal J."/>
            <person name="Nadendla S."/>
            <person name="Yan Y."/>
            <person name="Sichtig H."/>
        </authorList>
    </citation>
    <scope>NUCLEOTIDE SEQUENCE [LARGE SCALE GENOMIC DNA]</scope>
    <source>
        <strain evidence="3 5">FDAARGOS_949</strain>
    </source>
</reference>
<feature type="domain" description="UspA" evidence="2">
    <location>
        <begin position="1"/>
        <end position="146"/>
    </location>
</feature>
<dbReference type="EMBL" id="CP099583">
    <property type="protein sequence ID" value="USS42629.1"/>
    <property type="molecule type" value="Genomic_DNA"/>
</dbReference>
<accession>A0AAQ0BPN7</accession>
<dbReference type="InterPro" id="IPR006015">
    <property type="entry name" value="Universal_stress_UspA"/>
</dbReference>
<dbReference type="Gene3D" id="3.40.50.620">
    <property type="entry name" value="HUPs"/>
    <property type="match status" value="1"/>
</dbReference>
<evidence type="ECO:0000313" key="3">
    <source>
        <dbReference type="EMBL" id="QPQ89243.1"/>
    </source>
</evidence>